<reference evidence="2" key="1">
    <citation type="submission" date="2021-01" db="EMBL/GenBank/DDBJ databases">
        <authorList>
            <person name="Corre E."/>
            <person name="Pelletier E."/>
            <person name="Niang G."/>
            <person name="Scheremetjew M."/>
            <person name="Finn R."/>
            <person name="Kale V."/>
            <person name="Holt S."/>
            <person name="Cochrane G."/>
            <person name="Meng A."/>
            <person name="Brown T."/>
            <person name="Cohen L."/>
        </authorList>
    </citation>
    <scope>NUCLEOTIDE SEQUENCE</scope>
    <source>
        <strain evidence="2">GSBS06</strain>
    </source>
</reference>
<protein>
    <submittedName>
        <fullName evidence="2">Uncharacterized protein</fullName>
    </submittedName>
</protein>
<accession>A0A7S3PIP3</accession>
<proteinExistence type="predicted"/>
<dbReference type="SUPFAM" id="SSF103657">
    <property type="entry name" value="BAR/IMD domain-like"/>
    <property type="match status" value="1"/>
</dbReference>
<name>A0A7S3PIP3_9STRA</name>
<sequence length="508" mass="58025">MTACRNLELLQTNRLKDIINCTDVLQDFAKMQSDLVDGWRDSAYAEDLPYQLTEDAEPVFLEGDDDAVVDKSALGTLLQKNKSMQYVETNLKDERRVNNDGFSFFKFKGDHVENDEGLTLPISGNLKTSLNPLKNININVNVNIRRQSKRDSSSRSRPLDCEEIEENLERSIGICNLLGKHILPEKASSEKSLGLDTLKLIERFPLMSNLKKLGDRKENAAMSQALEKERQKNKKKKEKTQTRQNQSNEGNNEPVEWLQCTFDEFVTNGAGAASPYSDSANEISTMRNAAKIVAENWKLQTEATLETITESTIFMIERIKQIKQMQKMKLLEIRTIREAAQNQRRKYFSHYKRFKESSEKKDETLEKSKTKPARGNIFTRESAEARKARKVGAAIRKSKAAKQKYLVAETGLKDLENDLQVQAAKIWRIYETVEYQRYAMLRHLMRSAAFSRRGLAKKLASYVQKTAEQIDLVDPHADVQQFIAHNKLPKPENIEDACVVIGTSYGTI</sequence>
<dbReference type="AlphaFoldDB" id="A0A7S3PIP3"/>
<evidence type="ECO:0000313" key="2">
    <source>
        <dbReference type="EMBL" id="CAE0440556.1"/>
    </source>
</evidence>
<dbReference type="Gene3D" id="1.20.1270.60">
    <property type="entry name" value="Arfaptin homology (AH) domain/BAR domain"/>
    <property type="match status" value="1"/>
</dbReference>
<evidence type="ECO:0000256" key="1">
    <source>
        <dbReference type="SAM" id="MobiDB-lite"/>
    </source>
</evidence>
<gene>
    <name evidence="2" type="ORF">ASTO00021_LOCUS10690</name>
</gene>
<feature type="region of interest" description="Disordered" evidence="1">
    <location>
        <begin position="215"/>
        <end position="253"/>
    </location>
</feature>
<dbReference type="InterPro" id="IPR027267">
    <property type="entry name" value="AH/BAR_dom_sf"/>
</dbReference>
<dbReference type="EMBL" id="HBIN01014136">
    <property type="protein sequence ID" value="CAE0440556.1"/>
    <property type="molecule type" value="Transcribed_RNA"/>
</dbReference>
<organism evidence="2">
    <name type="scientific">Aplanochytrium stocchinoi</name>
    <dbReference type="NCBI Taxonomy" id="215587"/>
    <lineage>
        <taxon>Eukaryota</taxon>
        <taxon>Sar</taxon>
        <taxon>Stramenopiles</taxon>
        <taxon>Bigyra</taxon>
        <taxon>Labyrinthulomycetes</taxon>
        <taxon>Thraustochytrida</taxon>
        <taxon>Thraustochytriidae</taxon>
        <taxon>Aplanochytrium</taxon>
    </lineage>
</organism>